<dbReference type="EMBL" id="JAKKPZ010000611">
    <property type="protein sequence ID" value="KAI1693581.1"/>
    <property type="molecule type" value="Genomic_DNA"/>
</dbReference>
<evidence type="ECO:0000313" key="9">
    <source>
        <dbReference type="Proteomes" id="UP001201812"/>
    </source>
</evidence>
<organism evidence="8 9">
    <name type="scientific">Ditylenchus destructor</name>
    <dbReference type="NCBI Taxonomy" id="166010"/>
    <lineage>
        <taxon>Eukaryota</taxon>
        <taxon>Metazoa</taxon>
        <taxon>Ecdysozoa</taxon>
        <taxon>Nematoda</taxon>
        <taxon>Chromadorea</taxon>
        <taxon>Rhabditida</taxon>
        <taxon>Tylenchina</taxon>
        <taxon>Tylenchomorpha</taxon>
        <taxon>Sphaerularioidea</taxon>
        <taxon>Anguinidae</taxon>
        <taxon>Anguininae</taxon>
        <taxon>Ditylenchus</taxon>
    </lineage>
</organism>
<evidence type="ECO:0000256" key="5">
    <source>
        <dbReference type="ARBA" id="ARBA00022989"/>
    </source>
</evidence>
<name>A0AAD4QTJ3_9BILA</name>
<dbReference type="Pfam" id="PF01914">
    <property type="entry name" value="MarC"/>
    <property type="match status" value="1"/>
</dbReference>
<sequence length="133" mass="15117">MRSPGSASWRSAHDRAVSIRLRYAVRGYRPAGLRADLCRPDQGRDARAAAQHGDSCGGDCQRYPAGVRTGRRGAAQDARHQSHAFRIAGGIMLFIIALEMVFEKRQERREDRANKIMETPRSRTFRSFRWACR</sequence>
<feature type="transmembrane region" description="Helical" evidence="7">
    <location>
        <begin position="84"/>
        <end position="102"/>
    </location>
</feature>
<keyword evidence="9" id="KW-1185">Reference proteome</keyword>
<dbReference type="InterPro" id="IPR002771">
    <property type="entry name" value="Multi_antbiot-R_MarC"/>
</dbReference>
<gene>
    <name evidence="8" type="ORF">DdX_20592</name>
</gene>
<evidence type="ECO:0000313" key="8">
    <source>
        <dbReference type="EMBL" id="KAI1693581.1"/>
    </source>
</evidence>
<dbReference type="AlphaFoldDB" id="A0AAD4QTJ3"/>
<keyword evidence="3" id="KW-1003">Cell membrane</keyword>
<accession>A0AAD4QTJ3</accession>
<protein>
    <submittedName>
        <fullName evidence="8">MarC family integral membrane protein domain-containing protein</fullName>
    </submittedName>
</protein>
<comment type="similarity">
    <text evidence="2">Belongs to the UPF0056 (MarC) family.</text>
</comment>
<comment type="caution">
    <text evidence="8">The sequence shown here is derived from an EMBL/GenBank/DDBJ whole genome shotgun (WGS) entry which is preliminary data.</text>
</comment>
<evidence type="ECO:0000256" key="2">
    <source>
        <dbReference type="ARBA" id="ARBA00009784"/>
    </source>
</evidence>
<keyword evidence="5 7" id="KW-1133">Transmembrane helix</keyword>
<evidence type="ECO:0000256" key="1">
    <source>
        <dbReference type="ARBA" id="ARBA00004651"/>
    </source>
</evidence>
<dbReference type="Proteomes" id="UP001201812">
    <property type="component" value="Unassembled WGS sequence"/>
</dbReference>
<keyword evidence="4 7" id="KW-0812">Transmembrane</keyword>
<evidence type="ECO:0000256" key="7">
    <source>
        <dbReference type="SAM" id="Phobius"/>
    </source>
</evidence>
<dbReference type="GO" id="GO:0005886">
    <property type="term" value="C:plasma membrane"/>
    <property type="evidence" value="ECO:0007669"/>
    <property type="project" value="UniProtKB-SubCell"/>
</dbReference>
<evidence type="ECO:0000256" key="4">
    <source>
        <dbReference type="ARBA" id="ARBA00022692"/>
    </source>
</evidence>
<evidence type="ECO:0000256" key="6">
    <source>
        <dbReference type="ARBA" id="ARBA00023136"/>
    </source>
</evidence>
<evidence type="ECO:0000256" key="3">
    <source>
        <dbReference type="ARBA" id="ARBA00022475"/>
    </source>
</evidence>
<comment type="subcellular location">
    <subcellularLocation>
        <location evidence="1">Cell membrane</location>
        <topology evidence="1">Multi-pass membrane protein</topology>
    </subcellularLocation>
</comment>
<keyword evidence="6 7" id="KW-0472">Membrane</keyword>
<reference evidence="8" key="1">
    <citation type="submission" date="2022-01" db="EMBL/GenBank/DDBJ databases">
        <title>Genome Sequence Resource for Two Populations of Ditylenchus destructor, the Migratory Endoparasitic Phytonematode.</title>
        <authorList>
            <person name="Zhang H."/>
            <person name="Lin R."/>
            <person name="Xie B."/>
        </authorList>
    </citation>
    <scope>NUCLEOTIDE SEQUENCE</scope>
    <source>
        <strain evidence="8">BazhouSP</strain>
    </source>
</reference>
<proteinExistence type="inferred from homology"/>